<dbReference type="EMBL" id="WHJH01000010">
    <property type="protein sequence ID" value="NHZ89621.1"/>
    <property type="molecule type" value="Genomic_DNA"/>
</dbReference>
<dbReference type="Gene3D" id="1.10.220.10">
    <property type="entry name" value="Annexin"/>
    <property type="match status" value="2"/>
</dbReference>
<feature type="region of interest" description="Disordered" evidence="2">
    <location>
        <begin position="74"/>
        <end position="186"/>
    </location>
</feature>
<comment type="caution">
    <text evidence="3">The sequence shown here is derived from an EMBL/GenBank/DDBJ whole genome shotgun (WGS) entry which is preliminary data.</text>
</comment>
<dbReference type="Proteomes" id="UP000609726">
    <property type="component" value="Unassembled WGS sequence"/>
</dbReference>
<feature type="compositionally biased region" description="Basic and acidic residues" evidence="2">
    <location>
        <begin position="74"/>
        <end position="84"/>
    </location>
</feature>
<name>A0ABX0NS58_9BURK</name>
<evidence type="ECO:0000256" key="1">
    <source>
        <dbReference type="ARBA" id="ARBA00022737"/>
    </source>
</evidence>
<evidence type="ECO:0008006" key="5">
    <source>
        <dbReference type="Google" id="ProtNLM"/>
    </source>
</evidence>
<gene>
    <name evidence="3" type="ORF">F2P45_11440</name>
</gene>
<dbReference type="PROSITE" id="PS51897">
    <property type="entry name" value="ANNEXIN_2"/>
    <property type="match status" value="1"/>
</dbReference>
<proteinExistence type="predicted"/>
<evidence type="ECO:0000313" key="3">
    <source>
        <dbReference type="EMBL" id="NHZ89621.1"/>
    </source>
</evidence>
<dbReference type="Pfam" id="PF00191">
    <property type="entry name" value="Annexin"/>
    <property type="match status" value="1"/>
</dbReference>
<feature type="compositionally biased region" description="Low complexity" evidence="2">
    <location>
        <begin position="1660"/>
        <end position="1672"/>
    </location>
</feature>
<evidence type="ECO:0000256" key="2">
    <source>
        <dbReference type="SAM" id="MobiDB-lite"/>
    </source>
</evidence>
<feature type="region of interest" description="Disordered" evidence="2">
    <location>
        <begin position="1621"/>
        <end position="1681"/>
    </location>
</feature>
<feature type="region of interest" description="Disordered" evidence="2">
    <location>
        <begin position="2133"/>
        <end position="2171"/>
    </location>
</feature>
<sequence length="2296" mass="247493">MGGDARKKGVERRRPGAPAVAAPAVSDSDIRISMGNGQAAHYVSFSSQAAPFAAGTGNGTRILFMPPEIVTAHDADKPVADDPVKAQPQVASDLADKDTSTPDTGAKAALPKPARAETWDDASTQRSEEADKEARQQDDAKEEAPAEEEEVIELDTGTTAPSGKTVHGGATQGVDRGDGGGDVPNPRVIVQRWQAGVSSSSAALPRRNMSALAGGPGKITSAADKANADRRAKTSNVAADAAANIQAPPKVPEPPPAPRSNPIPNFTAAIEAASGKTLPHAFLPELSKSAEIEVVPGLRVGGNMPTIGDRAVRDKWVQLLSTEGAEALAQIPEDKNNPERKALEDARAALAKPIKEEPARAIGPPSPLIDKGPLGIAPLPPVQGTPVANVVARLLASSDSATADVLVRLRRLVYPRGENTKYFPNIGSALSGTLGPRMNSELREIATAAGVSGAELDQMVATRKTELEKEAADINKAITASHEKATQGVSETGQEALDQIEGARQLTDEEIIKRQEAATGGSDPEVINARRDLVIRWVRAHVNRQTTNYQKAGEKREKELGSAQTDRVEALNALAQREQYQGLNPAPPAAPHDRSKPEIVRKLADFAAALQAAAREAVQTVRTAMRPLFKTARDTTRENRAAVEIAGNDAIDAANLWAEDRILEGQSWWDRFKAKLGRWFGDAQKSNEQWSVNRTEETRNGINADLGSVAAVQQSVANGATKEQLLQSQGLTEDQRAVVTEYFAQPAGAHQLDIAAGALRQRLARQYVDVARPAFDAELLAQPDGSLDNVAEMAKSMRPTFDGPKIVMEVHAQLDNFDSDESAMLRSLEGLSAFEGTLVRRMYRAKHGIDMDLAMTQAFDSDEMDQAELRLAGKGAAADAAALDYAFGIIDTDEKAIMDLLRGRSQEEIEQISAEYKRRYGKELNKALLDNLDEGNEQEQAKALIAGDKEAAAAIEIDEAMRGGFMGWGTKEEDIEATYKRVHADVLAQAQREGWGAEQMKAEVRRRSALIEAKFNKRYENVEEYNEPGLAGTSVLRRAFSSEMDPGPERDLANALADSDMVKADAARIEIERQGVWASDEAINKVLTNQYENALQDTRLDQGPARKMRVDRYRNEILKQDPQITEQELSIKIMAFERVMEREIGAEAHLRSNISMEVLNDAYQKRYFYPLSYTIEANMSGADLEKARDLHKQGGRLDAFQEVDYATKGDGTDEQALRTRIGSMTKSEIDELDKQWKAKHKDQSLRQLLADELSGRDASDILDMYDHGAPESAKARIDQEQRRVKRELGELTGVLGGAAAGREADWLTVQMGRLNELKSDLDRRDLSDDERELLRERLDYRVELVQQGVEDHRRAIDSVANLAAQVASMVVAVALGSALTFFSGGALGPVVIAVIASVAATITTMGTKALVQGGSYGVEDMGVDLAVGVVDAITSAATAGMGGKLLRGATGAGEQAAARVAQPNRLMRLVGKAGGSDIMQSVAKSRAGQVAGKVASNLNKMESGFLTRGIKGTNILARMAKGDSKALRILAEGLAEGIENAVSALPSSFAGTALNDKTWEGNPLLNLAAGTYEGVKGAVQMGALMQGAGAAYGAARSHVRLSTPEGRLTEANRILNDARAQHRATNPDAPPHEVMNSPEMKRAQAEVESRGLVGEQRQLAAAAETASRGEAGTHPDTAIDPATQALRDGLPKTLTERVDVSVNTDLDSNSVHVIPDPRGPGHGVRVEVGPRATPTDVLLHAHTIQSMRRYQGLLGKLRQAKDWFNLTSVGSNGWEAKLELEKLPGIIHERMQRLGDSTLSPEAHADLVSEINHLSAKIDEYQHVLDTPELREQPGRGYVANTGRPDRPLIEGVATTAPERSPKGMREHALTLVDNGPLASKDTKVYQIGHEWQERGYYYRRVVVHDADNLIAVVHEETRSFDKATGKHEKRWVIRGSELSGKHGSGKVGEAASRMTVEKGAFGGMMTLEGKVDVKARQAAAGTRRAQINESALHNASDNGFDGVFLRINADGTATVVIVEAKNQPSGLSLESFTAVRGDGFKKNLRDLRERLNSATADELGISAKDQALALQALTQKSPNVEIQIHTTPDTPLGHRDHPGSSIIKDLEISVQGKDAGNVKVVHVPMNATVTDRARTSVRKEARRRDNIGKPSVRLEQLAGEGARANSPEHRRAEAMLRAEGSFTNGVVSPHPKGKGQFVDSSGVLFEVLTPGALGNQPTAQAVAAKIVKQLYAPAPVGATGQRKIILEMSHLDPATRDEVLKLLREDAKVGKRAKNILIHDRANGAMTFLKPEDNP</sequence>
<dbReference type="RefSeq" id="WP_166874438.1">
    <property type="nucleotide sequence ID" value="NZ_WHJH01000010.1"/>
</dbReference>
<dbReference type="InterPro" id="IPR018502">
    <property type="entry name" value="Annexin_repeat"/>
</dbReference>
<evidence type="ECO:0000313" key="4">
    <source>
        <dbReference type="Proteomes" id="UP000609726"/>
    </source>
</evidence>
<dbReference type="SUPFAM" id="SSF47874">
    <property type="entry name" value="Annexin"/>
    <property type="match status" value="1"/>
</dbReference>
<keyword evidence="1" id="KW-0677">Repeat</keyword>
<feature type="compositionally biased region" description="Basic and acidic residues" evidence="2">
    <location>
        <begin position="126"/>
        <end position="144"/>
    </location>
</feature>
<accession>A0ABX0NS58</accession>
<dbReference type="InterPro" id="IPR037104">
    <property type="entry name" value="Annexin_sf"/>
</dbReference>
<keyword evidence="4" id="KW-1185">Reference proteome</keyword>
<feature type="compositionally biased region" description="Basic and acidic residues" evidence="2">
    <location>
        <begin position="2133"/>
        <end position="2148"/>
    </location>
</feature>
<feature type="compositionally biased region" description="Basic and acidic residues" evidence="2">
    <location>
        <begin position="1639"/>
        <end position="1649"/>
    </location>
</feature>
<organism evidence="3 4">
    <name type="scientific">Massilia mucilaginosa</name>
    <dbReference type="NCBI Taxonomy" id="2609282"/>
    <lineage>
        <taxon>Bacteria</taxon>
        <taxon>Pseudomonadati</taxon>
        <taxon>Pseudomonadota</taxon>
        <taxon>Betaproteobacteria</taxon>
        <taxon>Burkholderiales</taxon>
        <taxon>Oxalobacteraceae</taxon>
        <taxon>Telluria group</taxon>
        <taxon>Massilia</taxon>
    </lineage>
</organism>
<reference evidence="3 4" key="1">
    <citation type="submission" date="2019-10" db="EMBL/GenBank/DDBJ databases">
        <title>Taxonomy of Antarctic Massilia spp.: description of Massilia rubra sp. nov., Massilia aquatica sp. nov., Massilia mucilaginosa sp. nov., Massilia frigida sp. nov. isolated from streams, lakes and regoliths.</title>
        <authorList>
            <person name="Holochova P."/>
            <person name="Sedlacek I."/>
            <person name="Kralova S."/>
            <person name="Maslanova I."/>
            <person name="Busse H.-J."/>
            <person name="Stankova E."/>
            <person name="Vrbovska V."/>
            <person name="Kovarovic V."/>
            <person name="Bartak M."/>
            <person name="Svec P."/>
            <person name="Pantucek R."/>
        </authorList>
    </citation>
    <scope>NUCLEOTIDE SEQUENCE [LARGE SCALE GENOMIC DNA]</scope>
    <source>
        <strain evidence="3 4">CCM 8733</strain>
    </source>
</reference>
<protein>
    <recommendedName>
        <fullName evidence="5">Annexin</fullName>
    </recommendedName>
</protein>
<feature type="region of interest" description="Disordered" evidence="2">
    <location>
        <begin position="1"/>
        <end position="22"/>
    </location>
</feature>
<feature type="compositionally biased region" description="Basic and acidic residues" evidence="2">
    <location>
        <begin position="1"/>
        <end position="14"/>
    </location>
</feature>